<dbReference type="AlphaFoldDB" id="A0A1C3NX87"/>
<dbReference type="SUPFAM" id="SSF88697">
    <property type="entry name" value="PUA domain-like"/>
    <property type="match status" value="1"/>
</dbReference>
<evidence type="ECO:0008006" key="3">
    <source>
        <dbReference type="Google" id="ProtNLM"/>
    </source>
</evidence>
<dbReference type="InterPro" id="IPR015947">
    <property type="entry name" value="PUA-like_sf"/>
</dbReference>
<dbReference type="InterPro" id="IPR036974">
    <property type="entry name" value="PUA_sf"/>
</dbReference>
<sequence>MDLVDPSGQPVARGLVAYDAAELPGMLGRSTFALAAELGSSYEREIVHRDDIVILQRKP</sequence>
<dbReference type="Proteomes" id="UP000199013">
    <property type="component" value="Unassembled WGS sequence"/>
</dbReference>
<organism evidence="1 2">
    <name type="scientific">Candidatus Protofrankia californiensis</name>
    <dbReference type="NCBI Taxonomy" id="1839754"/>
    <lineage>
        <taxon>Bacteria</taxon>
        <taxon>Bacillati</taxon>
        <taxon>Actinomycetota</taxon>
        <taxon>Actinomycetes</taxon>
        <taxon>Frankiales</taxon>
        <taxon>Frankiaceae</taxon>
        <taxon>Protofrankia</taxon>
    </lineage>
</organism>
<protein>
    <recommendedName>
        <fullName evidence="3">PUA domain-containing protein</fullName>
    </recommendedName>
</protein>
<proteinExistence type="predicted"/>
<accession>A0A1C3NX87</accession>
<dbReference type="PROSITE" id="PS50890">
    <property type="entry name" value="PUA"/>
    <property type="match status" value="1"/>
</dbReference>
<evidence type="ECO:0000313" key="1">
    <source>
        <dbReference type="EMBL" id="SBW22179.1"/>
    </source>
</evidence>
<gene>
    <name evidence="1" type="ORF">FDG2_2256</name>
</gene>
<dbReference type="GO" id="GO:0003723">
    <property type="term" value="F:RNA binding"/>
    <property type="evidence" value="ECO:0007669"/>
    <property type="project" value="InterPro"/>
</dbReference>
<name>A0A1C3NX87_9ACTN</name>
<keyword evidence="2" id="KW-1185">Reference proteome</keyword>
<evidence type="ECO:0000313" key="2">
    <source>
        <dbReference type="Proteomes" id="UP000199013"/>
    </source>
</evidence>
<reference evidence="2" key="1">
    <citation type="submission" date="2016-02" db="EMBL/GenBank/DDBJ databases">
        <authorList>
            <person name="Wibberg D."/>
        </authorList>
    </citation>
    <scope>NUCLEOTIDE SEQUENCE [LARGE SCALE GENOMIC DNA]</scope>
</reference>
<dbReference type="EMBL" id="FLUV01000943">
    <property type="protein sequence ID" value="SBW22179.1"/>
    <property type="molecule type" value="Genomic_DNA"/>
</dbReference>
<dbReference type="Gene3D" id="2.30.130.10">
    <property type="entry name" value="PUA domain"/>
    <property type="match status" value="1"/>
</dbReference>